<dbReference type="InterPro" id="IPR013325">
    <property type="entry name" value="RNA_pol_sigma_r2"/>
</dbReference>
<name>A0ABS4JYQ4_9CLOT</name>
<evidence type="ECO:0000256" key="4">
    <source>
        <dbReference type="ARBA" id="ARBA00023163"/>
    </source>
</evidence>
<keyword evidence="4" id="KW-0804">Transcription</keyword>
<dbReference type="InterPro" id="IPR007627">
    <property type="entry name" value="RNA_pol_sigma70_r2"/>
</dbReference>
<keyword evidence="7" id="KW-1185">Reference proteome</keyword>
<dbReference type="InterPro" id="IPR000792">
    <property type="entry name" value="Tscrpt_reg_LuxR_C"/>
</dbReference>
<keyword evidence="2" id="KW-0805">Transcription regulation</keyword>
<reference evidence="6 7" key="1">
    <citation type="submission" date="2021-03" db="EMBL/GenBank/DDBJ databases">
        <title>Genomic Encyclopedia of Type Strains, Phase IV (KMG-IV): sequencing the most valuable type-strain genomes for metagenomic binning, comparative biology and taxonomic classification.</title>
        <authorList>
            <person name="Goeker M."/>
        </authorList>
    </citation>
    <scope>NUCLEOTIDE SEQUENCE [LARGE SCALE GENOMIC DNA]</scope>
    <source>
        <strain evidence="6 7">DSM 28650</strain>
    </source>
</reference>
<dbReference type="Gene3D" id="1.10.10.10">
    <property type="entry name" value="Winged helix-like DNA-binding domain superfamily/Winged helix DNA-binding domain"/>
    <property type="match status" value="1"/>
</dbReference>
<dbReference type="PROSITE" id="PS00622">
    <property type="entry name" value="HTH_LUXR_1"/>
    <property type="match status" value="1"/>
</dbReference>
<keyword evidence="3" id="KW-0731">Sigma factor</keyword>
<evidence type="ECO:0000313" key="7">
    <source>
        <dbReference type="Proteomes" id="UP001519308"/>
    </source>
</evidence>
<dbReference type="SUPFAM" id="SSF88659">
    <property type="entry name" value="Sigma3 and sigma4 domains of RNA polymerase sigma factors"/>
    <property type="match status" value="1"/>
</dbReference>
<dbReference type="Proteomes" id="UP001519308">
    <property type="component" value="Unassembled WGS sequence"/>
</dbReference>
<dbReference type="RefSeq" id="WP_021283911.1">
    <property type="nucleotide sequence ID" value="NZ_JAGGLL010000003.1"/>
</dbReference>
<dbReference type="NCBIfam" id="TIGR02937">
    <property type="entry name" value="sigma70-ECF"/>
    <property type="match status" value="1"/>
</dbReference>
<dbReference type="InterPro" id="IPR039425">
    <property type="entry name" value="RNA_pol_sigma-70-like"/>
</dbReference>
<dbReference type="Pfam" id="PF08281">
    <property type="entry name" value="Sigma70_r4_2"/>
    <property type="match status" value="1"/>
</dbReference>
<sequence>MDTDYLLVERVIKGDAKAYETLILKYQDIIYGFLYKNTLDKEDSEDIMQEAFLKAYKNLYKLEDKSNFYHWLFKITINTMNTHLKKRKKSTMEFDESFENLKADDKYNPENMLELKEKEKELHKKLSILKEDQKNIILLKFVHGFSYKEIGEFLKIKEDTVKMKAFRAKKKLYISSGEESEEGGILNEV</sequence>
<evidence type="ECO:0000256" key="2">
    <source>
        <dbReference type="ARBA" id="ARBA00023015"/>
    </source>
</evidence>
<evidence type="ECO:0000259" key="5">
    <source>
        <dbReference type="PROSITE" id="PS00622"/>
    </source>
</evidence>
<proteinExistence type="inferred from homology"/>
<dbReference type="InterPro" id="IPR036388">
    <property type="entry name" value="WH-like_DNA-bd_sf"/>
</dbReference>
<dbReference type="SUPFAM" id="SSF88946">
    <property type="entry name" value="Sigma2 domain of RNA polymerase sigma factors"/>
    <property type="match status" value="1"/>
</dbReference>
<evidence type="ECO:0000256" key="3">
    <source>
        <dbReference type="ARBA" id="ARBA00023082"/>
    </source>
</evidence>
<accession>A0ABS4JYQ4</accession>
<dbReference type="InterPro" id="IPR013324">
    <property type="entry name" value="RNA_pol_sigma_r3/r4-like"/>
</dbReference>
<feature type="domain" description="HTH luxR-type" evidence="5">
    <location>
        <begin position="144"/>
        <end position="171"/>
    </location>
</feature>
<gene>
    <name evidence="6" type="ORF">J2Z44_000447</name>
</gene>
<protein>
    <submittedName>
        <fullName evidence="6">RNA polymerase sigma-70 factor (ECF subfamily)</fullName>
    </submittedName>
</protein>
<dbReference type="PANTHER" id="PTHR43133">
    <property type="entry name" value="RNA POLYMERASE ECF-TYPE SIGMA FACTO"/>
    <property type="match status" value="1"/>
</dbReference>
<organism evidence="6 7">
    <name type="scientific">Clostridium punense</name>
    <dbReference type="NCBI Taxonomy" id="1054297"/>
    <lineage>
        <taxon>Bacteria</taxon>
        <taxon>Bacillati</taxon>
        <taxon>Bacillota</taxon>
        <taxon>Clostridia</taxon>
        <taxon>Eubacteriales</taxon>
        <taxon>Clostridiaceae</taxon>
        <taxon>Clostridium</taxon>
    </lineage>
</organism>
<dbReference type="EMBL" id="JAGGLL010000003">
    <property type="protein sequence ID" value="MBP2020663.1"/>
    <property type="molecule type" value="Genomic_DNA"/>
</dbReference>
<dbReference type="InterPro" id="IPR014284">
    <property type="entry name" value="RNA_pol_sigma-70_dom"/>
</dbReference>
<evidence type="ECO:0000313" key="6">
    <source>
        <dbReference type="EMBL" id="MBP2020663.1"/>
    </source>
</evidence>
<dbReference type="InterPro" id="IPR013249">
    <property type="entry name" value="RNA_pol_sigma70_r4_t2"/>
</dbReference>
<dbReference type="Pfam" id="PF04542">
    <property type="entry name" value="Sigma70_r2"/>
    <property type="match status" value="1"/>
</dbReference>
<dbReference type="Gene3D" id="1.10.1740.10">
    <property type="match status" value="1"/>
</dbReference>
<comment type="caution">
    <text evidence="6">The sequence shown here is derived from an EMBL/GenBank/DDBJ whole genome shotgun (WGS) entry which is preliminary data.</text>
</comment>
<comment type="similarity">
    <text evidence="1">Belongs to the sigma-70 factor family. ECF subfamily.</text>
</comment>
<dbReference type="PANTHER" id="PTHR43133:SF51">
    <property type="entry name" value="RNA POLYMERASE SIGMA FACTOR"/>
    <property type="match status" value="1"/>
</dbReference>
<dbReference type="CDD" id="cd06171">
    <property type="entry name" value="Sigma70_r4"/>
    <property type="match status" value="1"/>
</dbReference>
<evidence type="ECO:0000256" key="1">
    <source>
        <dbReference type="ARBA" id="ARBA00010641"/>
    </source>
</evidence>